<keyword evidence="1" id="KW-0677">Repeat</keyword>
<sequence>MEAKFAIEDALKDVIEAYEQRASGVVEQGGGCWKNCIFHTPGPKPPVHKAILLCSEPSNLESHPSHVLDECDDEGFTPMHLACKMSMEGWVKELLLAKADITKRTLPRKIGVGAYTTYEYGGNTALHLAFDAKSTGIVQALMEAKADTMVTNDAGLLPYHMALTSKSMPDKKWFGFKPSEVKQTQAPEVLRERLQVLVKRHCKTIDLLSKILKYFRIRIASKEFIDFFYQMKPMLDEAGESR</sequence>
<dbReference type="InterPro" id="IPR002110">
    <property type="entry name" value="Ankyrin_rpt"/>
</dbReference>
<dbReference type="PROSITE" id="PS50297">
    <property type="entry name" value="ANK_REP_REGION"/>
    <property type="match status" value="1"/>
</dbReference>
<dbReference type="SMART" id="SM00248">
    <property type="entry name" value="ANK"/>
    <property type="match status" value="2"/>
</dbReference>
<dbReference type="SUPFAM" id="SSF48403">
    <property type="entry name" value="Ankyrin repeat"/>
    <property type="match status" value="1"/>
</dbReference>
<organism evidence="4">
    <name type="scientific">Lotharella oceanica</name>
    <dbReference type="NCBI Taxonomy" id="641309"/>
    <lineage>
        <taxon>Eukaryota</taxon>
        <taxon>Sar</taxon>
        <taxon>Rhizaria</taxon>
        <taxon>Cercozoa</taxon>
        <taxon>Chlorarachniophyceae</taxon>
        <taxon>Lotharella</taxon>
    </lineage>
</organism>
<evidence type="ECO:0000256" key="2">
    <source>
        <dbReference type="ARBA" id="ARBA00023043"/>
    </source>
</evidence>
<dbReference type="EMBL" id="HBHP01013653">
    <property type="protein sequence ID" value="CAD9761155.1"/>
    <property type="molecule type" value="Transcribed_RNA"/>
</dbReference>
<feature type="repeat" description="ANK" evidence="3">
    <location>
        <begin position="74"/>
        <end position="106"/>
    </location>
</feature>
<feature type="repeat" description="ANK" evidence="3">
    <location>
        <begin position="121"/>
        <end position="153"/>
    </location>
</feature>
<gene>
    <name evidence="4" type="ORF">LSP00402_LOCUS8526</name>
</gene>
<name>A0A7S2TND8_9EUKA</name>
<dbReference type="PROSITE" id="PS50088">
    <property type="entry name" value="ANK_REPEAT"/>
    <property type="match status" value="2"/>
</dbReference>
<dbReference type="PANTHER" id="PTHR24171">
    <property type="entry name" value="ANKYRIN REPEAT DOMAIN-CONTAINING PROTEIN 39-RELATED"/>
    <property type="match status" value="1"/>
</dbReference>
<accession>A0A7S2TND8</accession>
<dbReference type="AlphaFoldDB" id="A0A7S2TND8"/>
<reference evidence="4" key="1">
    <citation type="submission" date="2021-01" db="EMBL/GenBank/DDBJ databases">
        <authorList>
            <person name="Corre E."/>
            <person name="Pelletier E."/>
            <person name="Niang G."/>
            <person name="Scheremetjew M."/>
            <person name="Finn R."/>
            <person name="Kale V."/>
            <person name="Holt S."/>
            <person name="Cochrane G."/>
            <person name="Meng A."/>
            <person name="Brown T."/>
            <person name="Cohen L."/>
        </authorList>
    </citation>
    <scope>NUCLEOTIDE SEQUENCE</scope>
    <source>
        <strain evidence="4">CCMP622</strain>
    </source>
</reference>
<evidence type="ECO:0000256" key="1">
    <source>
        <dbReference type="ARBA" id="ARBA00022737"/>
    </source>
</evidence>
<dbReference type="Gene3D" id="1.25.40.20">
    <property type="entry name" value="Ankyrin repeat-containing domain"/>
    <property type="match status" value="1"/>
</dbReference>
<protein>
    <submittedName>
        <fullName evidence="4">Uncharacterized protein</fullName>
    </submittedName>
</protein>
<keyword evidence="2 3" id="KW-0040">ANK repeat</keyword>
<proteinExistence type="predicted"/>
<evidence type="ECO:0000313" key="4">
    <source>
        <dbReference type="EMBL" id="CAD9761155.1"/>
    </source>
</evidence>
<evidence type="ECO:0000256" key="3">
    <source>
        <dbReference type="PROSITE-ProRule" id="PRU00023"/>
    </source>
</evidence>
<dbReference type="InterPro" id="IPR036770">
    <property type="entry name" value="Ankyrin_rpt-contain_sf"/>
</dbReference>
<dbReference type="Pfam" id="PF00023">
    <property type="entry name" value="Ank"/>
    <property type="match status" value="2"/>
</dbReference>